<protein>
    <submittedName>
        <fullName evidence="1">Uncharacterized protein</fullName>
    </submittedName>
</protein>
<proteinExistence type="predicted"/>
<reference evidence="2" key="1">
    <citation type="submission" date="2016-10" db="EMBL/GenBank/DDBJ databases">
        <authorList>
            <person name="Varghese N."/>
            <person name="Submissions S."/>
        </authorList>
    </citation>
    <scope>NUCLEOTIDE SEQUENCE [LARGE SCALE GENOMIC DNA]</scope>
    <source>
        <strain evidence="2">DSM 44260</strain>
    </source>
</reference>
<sequence>MTTAQRLDLVAPSGARVAITLPGPEPVSSIAAAVRFAGGSYGTGFQIGPLGYQAFAGAHVAPAKTTDRFLVHGREVVVAEAHDGQSSTAALIGTHHELMTVYAGPAPRRDRVFALFNSLRVTDTAAGLLVSPRRATLLGTMSEHLVLAVRGYGQISIPGPAQARTHIPTHAGAPTHHGEVWKVPLAGSGHMFVLGFPSAAAEVQLAEAPTPDRLAWLNAIDIAWSPR</sequence>
<organism evidence="1 2">
    <name type="scientific">Actinokineospora terrae</name>
    <dbReference type="NCBI Taxonomy" id="155974"/>
    <lineage>
        <taxon>Bacteria</taxon>
        <taxon>Bacillati</taxon>
        <taxon>Actinomycetota</taxon>
        <taxon>Actinomycetes</taxon>
        <taxon>Pseudonocardiales</taxon>
        <taxon>Pseudonocardiaceae</taxon>
        <taxon>Actinokineospora</taxon>
    </lineage>
</organism>
<accession>A0A1H9X5X0</accession>
<dbReference type="RefSeq" id="WP_092784644.1">
    <property type="nucleotide sequence ID" value="NZ_FOGI01000013.1"/>
</dbReference>
<gene>
    <name evidence="1" type="ORF">SAMN04487818_11320</name>
</gene>
<dbReference type="STRING" id="155974.SAMN04487818_11320"/>
<keyword evidence="2" id="KW-1185">Reference proteome</keyword>
<dbReference type="EMBL" id="FOGI01000013">
    <property type="protein sequence ID" value="SES41608.1"/>
    <property type="molecule type" value="Genomic_DNA"/>
</dbReference>
<evidence type="ECO:0000313" key="2">
    <source>
        <dbReference type="Proteomes" id="UP000199051"/>
    </source>
</evidence>
<evidence type="ECO:0000313" key="1">
    <source>
        <dbReference type="EMBL" id="SES41608.1"/>
    </source>
</evidence>
<name>A0A1H9X5X0_9PSEU</name>
<dbReference type="Proteomes" id="UP000199051">
    <property type="component" value="Unassembled WGS sequence"/>
</dbReference>
<dbReference type="AlphaFoldDB" id="A0A1H9X5X0"/>